<dbReference type="InterPro" id="IPR008407">
    <property type="entry name" value="Brnchd-chn_aa_trnsp_AzlD"/>
</dbReference>
<dbReference type="RefSeq" id="WP_286276692.1">
    <property type="nucleotide sequence ID" value="NZ_AP027731.1"/>
</dbReference>
<keyword evidence="1" id="KW-1133">Transmembrane helix</keyword>
<dbReference type="Proteomes" id="UP001321498">
    <property type="component" value="Chromosome"/>
</dbReference>
<proteinExistence type="predicted"/>
<feature type="transmembrane region" description="Helical" evidence="1">
    <location>
        <begin position="37"/>
        <end position="55"/>
    </location>
</feature>
<keyword evidence="1" id="KW-0812">Transmembrane</keyword>
<reference evidence="3" key="1">
    <citation type="journal article" date="2019" name="Int. J. Syst. Evol. Microbiol.">
        <title>The Global Catalogue of Microorganisms (GCM) 10K type strain sequencing project: providing services to taxonomists for standard genome sequencing and annotation.</title>
        <authorList>
            <consortium name="The Broad Institute Genomics Platform"/>
            <consortium name="The Broad Institute Genome Sequencing Center for Infectious Disease"/>
            <person name="Wu L."/>
            <person name="Ma J."/>
        </authorList>
    </citation>
    <scope>NUCLEOTIDE SEQUENCE [LARGE SCALE GENOMIC DNA]</scope>
    <source>
        <strain evidence="3">NBRC 108725</strain>
    </source>
</reference>
<evidence type="ECO:0000313" key="3">
    <source>
        <dbReference type="Proteomes" id="UP001321498"/>
    </source>
</evidence>
<dbReference type="EMBL" id="AP027731">
    <property type="protein sequence ID" value="BDZ46684.1"/>
    <property type="molecule type" value="Genomic_DNA"/>
</dbReference>
<protein>
    <recommendedName>
        <fullName evidence="4">Branched-subunit amino acid transport protein AzlD</fullName>
    </recommendedName>
</protein>
<evidence type="ECO:0008006" key="4">
    <source>
        <dbReference type="Google" id="ProtNLM"/>
    </source>
</evidence>
<sequence>MTVWHIVLLGSIACLALKFAGYLVPARVLETPTASRTANLVTVALLAALIAVQTLSTGPALVFDARVPAVLAAVVLFALRVPFVLAVLAAAVIAAVLRLLGWAA</sequence>
<keyword evidence="3" id="KW-1185">Reference proteome</keyword>
<evidence type="ECO:0000256" key="1">
    <source>
        <dbReference type="SAM" id="Phobius"/>
    </source>
</evidence>
<evidence type="ECO:0000313" key="2">
    <source>
        <dbReference type="EMBL" id="BDZ46684.1"/>
    </source>
</evidence>
<name>A0ABN6XNV6_9MICO</name>
<keyword evidence="1" id="KW-0472">Membrane</keyword>
<feature type="transmembrane region" description="Helical" evidence="1">
    <location>
        <begin position="67"/>
        <end position="100"/>
    </location>
</feature>
<gene>
    <name evidence="2" type="ORF">GCM10025866_25930</name>
</gene>
<feature type="transmembrane region" description="Helical" evidence="1">
    <location>
        <begin position="6"/>
        <end position="25"/>
    </location>
</feature>
<accession>A0ABN6XNV6</accession>
<organism evidence="2 3">
    <name type="scientific">Naasia aerilata</name>
    <dbReference type="NCBI Taxonomy" id="1162966"/>
    <lineage>
        <taxon>Bacteria</taxon>
        <taxon>Bacillati</taxon>
        <taxon>Actinomycetota</taxon>
        <taxon>Actinomycetes</taxon>
        <taxon>Micrococcales</taxon>
        <taxon>Microbacteriaceae</taxon>
        <taxon>Naasia</taxon>
    </lineage>
</organism>
<dbReference type="Pfam" id="PF05437">
    <property type="entry name" value="AzlD"/>
    <property type="match status" value="1"/>
</dbReference>